<comment type="caution">
    <text evidence="13">The sequence shown here is derived from an EMBL/GenBank/DDBJ whole genome shotgun (WGS) entry which is preliminary data.</text>
</comment>
<protein>
    <recommendedName>
        <fullName evidence="12">G-protein coupled receptors family 1 profile domain-containing protein</fullName>
    </recommendedName>
</protein>
<dbReference type="PANTHER" id="PTHR24229:SF109">
    <property type="entry name" value="SOMATOSTATIN RECEPTOR TYPE 2-LIKE"/>
    <property type="match status" value="1"/>
</dbReference>
<dbReference type="PROSITE" id="PS50262">
    <property type="entry name" value="G_PROTEIN_RECEP_F1_2"/>
    <property type="match status" value="1"/>
</dbReference>
<dbReference type="PRINTS" id="PR00237">
    <property type="entry name" value="GPCRRHODOPSN"/>
</dbReference>
<dbReference type="EMBL" id="CAWYQH010000130">
    <property type="protein sequence ID" value="CAK8693148.1"/>
    <property type="molecule type" value="Genomic_DNA"/>
</dbReference>
<evidence type="ECO:0000256" key="10">
    <source>
        <dbReference type="SAM" id="MobiDB-lite"/>
    </source>
</evidence>
<feature type="transmembrane region" description="Helical" evidence="11">
    <location>
        <begin position="200"/>
        <end position="224"/>
    </location>
</feature>
<accession>A0ABP0GP76</accession>
<feature type="transmembrane region" description="Helical" evidence="11">
    <location>
        <begin position="82"/>
        <end position="108"/>
    </location>
</feature>
<evidence type="ECO:0000256" key="5">
    <source>
        <dbReference type="ARBA" id="ARBA00023040"/>
    </source>
</evidence>
<dbReference type="Gene3D" id="1.20.1070.10">
    <property type="entry name" value="Rhodopsin 7-helix transmembrane proteins"/>
    <property type="match status" value="2"/>
</dbReference>
<feature type="transmembrane region" description="Helical" evidence="11">
    <location>
        <begin position="160"/>
        <end position="179"/>
    </location>
</feature>
<dbReference type="InterPro" id="IPR000276">
    <property type="entry name" value="GPCR_Rhodpsn"/>
</dbReference>
<dbReference type="SUPFAM" id="SSF81321">
    <property type="entry name" value="Family A G protein-coupled receptor-like"/>
    <property type="match status" value="1"/>
</dbReference>
<evidence type="ECO:0000256" key="3">
    <source>
        <dbReference type="ARBA" id="ARBA00022692"/>
    </source>
</evidence>
<feature type="transmembrane region" description="Helical" evidence="11">
    <location>
        <begin position="347"/>
        <end position="373"/>
    </location>
</feature>
<organism evidence="13 14">
    <name type="scientific">Clavelina lepadiformis</name>
    <name type="common">Light-bulb sea squirt</name>
    <name type="synonym">Ascidia lepadiformis</name>
    <dbReference type="NCBI Taxonomy" id="159417"/>
    <lineage>
        <taxon>Eukaryota</taxon>
        <taxon>Metazoa</taxon>
        <taxon>Chordata</taxon>
        <taxon>Tunicata</taxon>
        <taxon>Ascidiacea</taxon>
        <taxon>Aplousobranchia</taxon>
        <taxon>Clavelinidae</taxon>
        <taxon>Clavelina</taxon>
    </lineage>
</organism>
<evidence type="ECO:0000256" key="1">
    <source>
        <dbReference type="ARBA" id="ARBA00004651"/>
    </source>
</evidence>
<keyword evidence="6 11" id="KW-0472">Membrane</keyword>
<sequence>MIEIDLTGTFLFQFRVSKFCWADIHPEKNFPIEKVPVVARMDYFSFYNANDTYGAYDVYGIGDLGDLGYDLVEAEEESPQVYVWRVTLLLIICVVGLLGNLLAIFLILVLEEYQKSITHWYVLQLAFADSIFLLTLPFKVSEELNQAWIFPEWMCKAKETILYLNYYASILFLLVMSLDRYIAVCHTFSGIFQKLRSKEAATIITIVTWIVSLLLCIPVMMFSFKVGTNPRCRCTHEFPSSKLTHIEQCIADGYDGELLEFCVFFANKSSQSVRQEEHCKKPLDKAALFKEILNGYDAATLTSLAYGNYEELYRPNDTNDTSGTTYQVGPDEFIDANCHYWDHSVGWIAYIAFNFAAMFLVPFFVLVICYGLILRRISNRPFRTTRYPSSSSTAYMTSQSGGKRRKSSGKSDRDRTKMTVMCAALVGTFVVCWLPYHAVHLAKIAGIKVSPNNKDICTILPVVGAMLAYLNSALNPYLYSFLGTKFSRRWNMAMRRSFRRGSSSSSSSVFARSVQMKGKKPHREGSSSNPATSITRINRHNVHEINYPPENSHVIEVKGQPVEDFQMVPKKPTQQSPPCDADNLHGENDVFES</sequence>
<feature type="region of interest" description="Disordered" evidence="10">
    <location>
        <begin position="564"/>
        <end position="593"/>
    </location>
</feature>
<feature type="compositionally biased region" description="Low complexity" evidence="10">
    <location>
        <begin position="389"/>
        <end position="401"/>
    </location>
</feature>
<feature type="transmembrane region" description="Helical" evidence="11">
    <location>
        <begin position="120"/>
        <end position="140"/>
    </location>
</feature>
<dbReference type="Pfam" id="PF00001">
    <property type="entry name" value="7tm_1"/>
    <property type="match status" value="2"/>
</dbReference>
<proteinExistence type="inferred from homology"/>
<feature type="compositionally biased region" description="Polar residues" evidence="10">
    <location>
        <begin position="526"/>
        <end position="536"/>
    </location>
</feature>
<keyword evidence="3 9" id="KW-0812">Transmembrane</keyword>
<feature type="compositionally biased region" description="Basic and acidic residues" evidence="10">
    <location>
        <begin position="582"/>
        <end position="593"/>
    </location>
</feature>
<evidence type="ECO:0000256" key="2">
    <source>
        <dbReference type="ARBA" id="ARBA00022475"/>
    </source>
</evidence>
<feature type="compositionally biased region" description="Low complexity" evidence="10">
    <location>
        <begin position="502"/>
        <end position="514"/>
    </location>
</feature>
<feature type="transmembrane region" description="Helical" evidence="11">
    <location>
        <begin position="418"/>
        <end position="439"/>
    </location>
</feature>
<keyword evidence="8 9" id="KW-0807">Transducer</keyword>
<evidence type="ECO:0000256" key="8">
    <source>
        <dbReference type="ARBA" id="ARBA00023224"/>
    </source>
</evidence>
<feature type="region of interest" description="Disordered" evidence="10">
    <location>
        <begin position="502"/>
        <end position="540"/>
    </location>
</feature>
<evidence type="ECO:0000313" key="14">
    <source>
        <dbReference type="Proteomes" id="UP001642483"/>
    </source>
</evidence>
<reference evidence="13 14" key="1">
    <citation type="submission" date="2024-02" db="EMBL/GenBank/DDBJ databases">
        <authorList>
            <person name="Daric V."/>
            <person name="Darras S."/>
        </authorList>
    </citation>
    <scope>NUCLEOTIDE SEQUENCE [LARGE SCALE GENOMIC DNA]</scope>
</reference>
<dbReference type="PROSITE" id="PS00237">
    <property type="entry name" value="G_PROTEIN_RECEP_F1_1"/>
    <property type="match status" value="1"/>
</dbReference>
<evidence type="ECO:0000256" key="9">
    <source>
        <dbReference type="RuleBase" id="RU000688"/>
    </source>
</evidence>
<feature type="region of interest" description="Disordered" evidence="10">
    <location>
        <begin position="386"/>
        <end position="413"/>
    </location>
</feature>
<evidence type="ECO:0000256" key="11">
    <source>
        <dbReference type="SAM" id="Phobius"/>
    </source>
</evidence>
<evidence type="ECO:0000256" key="4">
    <source>
        <dbReference type="ARBA" id="ARBA00022989"/>
    </source>
</evidence>
<dbReference type="PANTHER" id="PTHR24229">
    <property type="entry name" value="NEUROPEPTIDES RECEPTOR"/>
    <property type="match status" value="1"/>
</dbReference>
<feature type="transmembrane region" description="Helical" evidence="11">
    <location>
        <begin position="459"/>
        <end position="482"/>
    </location>
</feature>
<dbReference type="Proteomes" id="UP001642483">
    <property type="component" value="Unassembled WGS sequence"/>
</dbReference>
<keyword evidence="7 9" id="KW-0675">Receptor</keyword>
<evidence type="ECO:0000256" key="6">
    <source>
        <dbReference type="ARBA" id="ARBA00023136"/>
    </source>
</evidence>
<keyword evidence="4 11" id="KW-1133">Transmembrane helix</keyword>
<keyword evidence="2" id="KW-1003">Cell membrane</keyword>
<keyword evidence="5 9" id="KW-0297">G-protein coupled receptor</keyword>
<evidence type="ECO:0000313" key="13">
    <source>
        <dbReference type="EMBL" id="CAK8693148.1"/>
    </source>
</evidence>
<name>A0ABP0GP76_CLALP</name>
<comment type="subcellular location">
    <subcellularLocation>
        <location evidence="1">Cell membrane</location>
        <topology evidence="1">Multi-pass membrane protein</topology>
    </subcellularLocation>
</comment>
<feature type="domain" description="G-protein coupled receptors family 1 profile" evidence="12">
    <location>
        <begin position="99"/>
        <end position="479"/>
    </location>
</feature>
<dbReference type="InterPro" id="IPR017452">
    <property type="entry name" value="GPCR_Rhodpsn_7TM"/>
</dbReference>
<gene>
    <name evidence="13" type="ORF">CVLEPA_LOCUS26469</name>
</gene>
<evidence type="ECO:0000259" key="12">
    <source>
        <dbReference type="PROSITE" id="PS50262"/>
    </source>
</evidence>
<comment type="similarity">
    <text evidence="9">Belongs to the G-protein coupled receptor 1 family.</text>
</comment>
<evidence type="ECO:0000256" key="7">
    <source>
        <dbReference type="ARBA" id="ARBA00023170"/>
    </source>
</evidence>
<keyword evidence="14" id="KW-1185">Reference proteome</keyword>